<evidence type="ECO:0000259" key="3">
    <source>
        <dbReference type="PROSITE" id="PS01031"/>
    </source>
</evidence>
<comment type="caution">
    <text evidence="4">The sequence shown here is derived from an EMBL/GenBank/DDBJ whole genome shotgun (WGS) entry which is preliminary data.</text>
</comment>
<keyword evidence="5" id="KW-1185">Reference proteome</keyword>
<dbReference type="InterPro" id="IPR008978">
    <property type="entry name" value="HSP20-like_chaperone"/>
</dbReference>
<dbReference type="PROSITE" id="PS01031">
    <property type="entry name" value="SHSP"/>
    <property type="match status" value="1"/>
</dbReference>
<feature type="domain" description="SHSP" evidence="3">
    <location>
        <begin position="25"/>
        <end position="137"/>
    </location>
</feature>
<dbReference type="PANTHER" id="PTHR11527">
    <property type="entry name" value="HEAT-SHOCK PROTEIN 20 FAMILY MEMBER"/>
    <property type="match status" value="1"/>
</dbReference>
<evidence type="ECO:0000256" key="2">
    <source>
        <dbReference type="RuleBase" id="RU003616"/>
    </source>
</evidence>
<dbReference type="Pfam" id="PF00011">
    <property type="entry name" value="HSP20"/>
    <property type="match status" value="1"/>
</dbReference>
<evidence type="ECO:0000256" key="1">
    <source>
        <dbReference type="PROSITE-ProRule" id="PRU00285"/>
    </source>
</evidence>
<dbReference type="InterPro" id="IPR002068">
    <property type="entry name" value="A-crystallin/Hsp20_dom"/>
</dbReference>
<dbReference type="CDD" id="cd06464">
    <property type="entry name" value="ACD_sHsps-like"/>
    <property type="match status" value="1"/>
</dbReference>
<reference evidence="4" key="1">
    <citation type="submission" date="2021-04" db="EMBL/GenBank/DDBJ databases">
        <title>Pseudonocardia sp. nov., isolated from sandy soil of mangrove forest.</title>
        <authorList>
            <person name="Zan Z."/>
            <person name="Huang R."/>
            <person name="Liu W."/>
        </authorList>
    </citation>
    <scope>NUCLEOTIDE SEQUENCE</scope>
    <source>
        <strain evidence="4">S2-4</strain>
    </source>
</reference>
<comment type="similarity">
    <text evidence="1 2">Belongs to the small heat shock protein (HSP20) family.</text>
</comment>
<evidence type="ECO:0000313" key="4">
    <source>
        <dbReference type="EMBL" id="MCO1654054.1"/>
    </source>
</evidence>
<name>A0ABT0ZTL8_9PSEU</name>
<organism evidence="4 5">
    <name type="scientific">Pseudonocardia humida</name>
    <dbReference type="NCBI Taxonomy" id="2800819"/>
    <lineage>
        <taxon>Bacteria</taxon>
        <taxon>Bacillati</taxon>
        <taxon>Actinomycetota</taxon>
        <taxon>Actinomycetes</taxon>
        <taxon>Pseudonocardiales</taxon>
        <taxon>Pseudonocardiaceae</taxon>
        <taxon>Pseudonocardia</taxon>
    </lineage>
</organism>
<proteinExistence type="inferred from homology"/>
<dbReference type="SUPFAM" id="SSF49764">
    <property type="entry name" value="HSP20-like chaperones"/>
    <property type="match status" value="1"/>
</dbReference>
<gene>
    <name evidence="4" type="ORF">KDL28_03185</name>
</gene>
<sequence>MLMRPEPFRELDRIARHAFGGPIRGRAQPATIPMDAYRRGDEFVLEFDLPGVDPEAIELTVERDVLTVKAERHPTPRDEHVELRIAERTHGACSRELFLGDDLDLDRIRADHRAGVLTLRIPVAEKAGPRTITVSTGDRERHEINA</sequence>
<dbReference type="InterPro" id="IPR031107">
    <property type="entry name" value="Small_HSP"/>
</dbReference>
<dbReference type="Gene3D" id="2.60.40.790">
    <property type="match status" value="1"/>
</dbReference>
<dbReference type="RefSeq" id="WP_252435660.1">
    <property type="nucleotide sequence ID" value="NZ_JAGSOV010000009.1"/>
</dbReference>
<protein>
    <submittedName>
        <fullName evidence="4">Hsp20/alpha crystallin family protein</fullName>
    </submittedName>
</protein>
<evidence type="ECO:0000313" key="5">
    <source>
        <dbReference type="Proteomes" id="UP001165283"/>
    </source>
</evidence>
<accession>A0ABT0ZTL8</accession>
<dbReference type="EMBL" id="JAGSOV010000009">
    <property type="protein sequence ID" value="MCO1654054.1"/>
    <property type="molecule type" value="Genomic_DNA"/>
</dbReference>
<dbReference type="Proteomes" id="UP001165283">
    <property type="component" value="Unassembled WGS sequence"/>
</dbReference>